<keyword evidence="4" id="KW-1185">Reference proteome</keyword>
<comment type="caution">
    <text evidence="3">The sequence shown here is derived from an EMBL/GenBank/DDBJ whole genome shotgun (WGS) entry which is preliminary data.</text>
</comment>
<dbReference type="RefSeq" id="XP_020123147.1">
    <property type="nucleotide sequence ID" value="XM_020261381.1"/>
</dbReference>
<dbReference type="GeneID" id="31001444"/>
<evidence type="ECO:0000313" key="3">
    <source>
        <dbReference type="EMBL" id="OKL63026.1"/>
    </source>
</evidence>
<accession>A0A1Q5QAS3</accession>
<dbReference type="EMBL" id="LFMY01000002">
    <property type="protein sequence ID" value="OKL63026.1"/>
    <property type="molecule type" value="Genomic_DNA"/>
</dbReference>
<name>A0A1Q5QAS3_TALAT</name>
<protein>
    <submittedName>
        <fullName evidence="3">Uncharacterized protein</fullName>
    </submittedName>
</protein>
<proteinExistence type="predicted"/>
<feature type="transmembrane region" description="Helical" evidence="2">
    <location>
        <begin position="172"/>
        <end position="197"/>
    </location>
</feature>
<reference evidence="3 4" key="1">
    <citation type="submission" date="2015-06" db="EMBL/GenBank/DDBJ databases">
        <title>Talaromyces atroroseus IBT 11181 draft genome.</title>
        <authorList>
            <person name="Rasmussen K.B."/>
            <person name="Rasmussen S."/>
            <person name="Petersen B."/>
            <person name="Sicheritz-Ponten T."/>
            <person name="Mortensen U.H."/>
            <person name="Thrane U."/>
        </authorList>
    </citation>
    <scope>NUCLEOTIDE SEQUENCE [LARGE SCALE GENOMIC DNA]</scope>
    <source>
        <strain evidence="3 4">IBT 11181</strain>
    </source>
</reference>
<keyword evidence="2" id="KW-1133">Transmembrane helix</keyword>
<feature type="compositionally biased region" description="Low complexity" evidence="1">
    <location>
        <begin position="716"/>
        <end position="739"/>
    </location>
</feature>
<evidence type="ECO:0000313" key="4">
    <source>
        <dbReference type="Proteomes" id="UP000214365"/>
    </source>
</evidence>
<gene>
    <name evidence="3" type="ORF">UA08_01689</name>
</gene>
<dbReference type="STRING" id="1441469.A0A1Q5QAS3"/>
<dbReference type="OrthoDB" id="5342924at2759"/>
<organism evidence="3 4">
    <name type="scientific">Talaromyces atroroseus</name>
    <dbReference type="NCBI Taxonomy" id="1441469"/>
    <lineage>
        <taxon>Eukaryota</taxon>
        <taxon>Fungi</taxon>
        <taxon>Dikarya</taxon>
        <taxon>Ascomycota</taxon>
        <taxon>Pezizomycotina</taxon>
        <taxon>Eurotiomycetes</taxon>
        <taxon>Eurotiomycetidae</taxon>
        <taxon>Eurotiales</taxon>
        <taxon>Trichocomaceae</taxon>
        <taxon>Talaromyces</taxon>
        <taxon>Talaromyces sect. Trachyspermi</taxon>
    </lineage>
</organism>
<evidence type="ECO:0000256" key="2">
    <source>
        <dbReference type="SAM" id="Phobius"/>
    </source>
</evidence>
<feature type="transmembrane region" description="Helical" evidence="2">
    <location>
        <begin position="67"/>
        <end position="86"/>
    </location>
</feature>
<sequence length="827" mass="90009">MKTKTKVERCWQFFLSLIRWVQDALYSLWTFCAHRIKRAVYGRRPQAPQPIISAGLRGVLWQCKVHLLPICGTITLSYLNLAGYFIGSNYLGLSQKIYQDLDALLLQITAKLMEIAVIASTSIVVMDLLRESLLYKPQGLPLGLLSAGFRFSDLSYFWTPDFLWGSFASRRIVLTAVLVIAGLLAVLSGPASALLMIPSRTDWPAGGATFYLAGSTDSLWPTNLTSASTGIPACDSPSETIINGLWLNMSSCLWNGYPAIAQAFQALHFNTYENQIEMSDGIMKRMLSVQIKGRVTDTWALGIDMSTGAYSTELASIWYNQALFGAPLAKTKYRNFQYRERNSTMTAVRSTLPVVRTNCNYYENVNFLNMTNSGPQYQSALTDVGFVLSTPTGYNSSRITATWRAIQNNESVGITVDSQGNYVSGWPSAFLDIQVPYEGQSSDGVFFACSIDARWVAGNVVGTNVGYLSGMPLQQAVIPTHSDLDNNNFPAINDGNWRTVRLEGSWLDSLTPVLGSNNSGWNTLSSATHAAGIDNSTGLIVAYVDAVGSLEGVISSLVVDGMSRVGYADNGGTYTLMSDIEYLIYIDPEHEKKTLNDLLSGSLELPRSDAQSTQLRWGVTITGLAYSGNSTSYYLSLALLYVHLLLAILHTVYSVLARRSSSAWESLTDLIVLCINSSPASARLQNTSGGITEHALYKHPVWIRVIKSNTVISPSSSPSSTFLAPQMGSQPPSPSGAASTETTPMLIAPLQLSTSGSSANISLNTLHSVSQYSNTVIPSATGPSPPAQSRPCKEEEALQLIVGEHADLVPQEYGEVHAKAVYRRVTR</sequence>
<keyword evidence="2" id="KW-0472">Membrane</keyword>
<keyword evidence="2" id="KW-0812">Transmembrane</keyword>
<evidence type="ECO:0000256" key="1">
    <source>
        <dbReference type="SAM" id="MobiDB-lite"/>
    </source>
</evidence>
<dbReference type="AlphaFoldDB" id="A0A1Q5QAS3"/>
<dbReference type="Proteomes" id="UP000214365">
    <property type="component" value="Unassembled WGS sequence"/>
</dbReference>
<feature type="transmembrane region" description="Helical" evidence="2">
    <location>
        <begin position="106"/>
        <end position="129"/>
    </location>
</feature>
<feature type="region of interest" description="Disordered" evidence="1">
    <location>
        <begin position="716"/>
        <end position="741"/>
    </location>
</feature>